<evidence type="ECO:0000259" key="8">
    <source>
        <dbReference type="Pfam" id="PF20684"/>
    </source>
</evidence>
<reference evidence="9 10" key="1">
    <citation type="submission" date="2024-03" db="EMBL/GenBank/DDBJ databases">
        <title>A high-quality draft genome sequence of Diaporthe vaccinii, a causative agent of upright dieback and viscid rot disease in cranberry plants.</title>
        <authorList>
            <person name="Sarrasin M."/>
            <person name="Lang B.F."/>
            <person name="Burger G."/>
        </authorList>
    </citation>
    <scope>NUCLEOTIDE SEQUENCE [LARGE SCALE GENOMIC DNA]</scope>
    <source>
        <strain evidence="9 10">IS7</strain>
    </source>
</reference>
<evidence type="ECO:0000256" key="2">
    <source>
        <dbReference type="ARBA" id="ARBA00022692"/>
    </source>
</evidence>
<feature type="transmembrane region" description="Helical" evidence="7">
    <location>
        <begin position="185"/>
        <end position="206"/>
    </location>
</feature>
<evidence type="ECO:0000256" key="7">
    <source>
        <dbReference type="SAM" id="Phobius"/>
    </source>
</evidence>
<feature type="compositionally biased region" description="Basic and acidic residues" evidence="6">
    <location>
        <begin position="374"/>
        <end position="383"/>
    </location>
</feature>
<evidence type="ECO:0000313" key="10">
    <source>
        <dbReference type="Proteomes" id="UP001600888"/>
    </source>
</evidence>
<evidence type="ECO:0000256" key="5">
    <source>
        <dbReference type="ARBA" id="ARBA00038359"/>
    </source>
</evidence>
<evidence type="ECO:0000313" key="9">
    <source>
        <dbReference type="EMBL" id="KAL2274189.1"/>
    </source>
</evidence>
<feature type="transmembrane region" description="Helical" evidence="7">
    <location>
        <begin position="257"/>
        <end position="280"/>
    </location>
</feature>
<gene>
    <name evidence="9" type="ORF">FJTKL_03592</name>
</gene>
<keyword evidence="10" id="KW-1185">Reference proteome</keyword>
<dbReference type="Proteomes" id="UP001600888">
    <property type="component" value="Unassembled WGS sequence"/>
</dbReference>
<feature type="domain" description="Rhodopsin" evidence="8">
    <location>
        <begin position="45"/>
        <end position="280"/>
    </location>
</feature>
<keyword evidence="4 7" id="KW-0472">Membrane</keyword>
<keyword evidence="3 7" id="KW-1133">Transmembrane helix</keyword>
<dbReference type="EMBL" id="JBAWTH010000164">
    <property type="protein sequence ID" value="KAL2274189.1"/>
    <property type="molecule type" value="Genomic_DNA"/>
</dbReference>
<keyword evidence="2 7" id="KW-0812">Transmembrane</keyword>
<dbReference type="InterPro" id="IPR049326">
    <property type="entry name" value="Rhodopsin_dom_fungi"/>
</dbReference>
<evidence type="ECO:0000256" key="4">
    <source>
        <dbReference type="ARBA" id="ARBA00023136"/>
    </source>
</evidence>
<name>A0ABR4DVJ9_9PEZI</name>
<accession>A0ABR4DVJ9</accession>
<dbReference type="InterPro" id="IPR052337">
    <property type="entry name" value="SAT4-like"/>
</dbReference>
<evidence type="ECO:0000256" key="6">
    <source>
        <dbReference type="SAM" id="MobiDB-lite"/>
    </source>
</evidence>
<feature type="transmembrane region" description="Helical" evidence="7">
    <location>
        <begin position="218"/>
        <end position="237"/>
    </location>
</feature>
<proteinExistence type="inferred from homology"/>
<comment type="caution">
    <text evidence="9">The sequence shown here is derived from an EMBL/GenBank/DDBJ whole genome shotgun (WGS) entry which is preliminary data.</text>
</comment>
<evidence type="ECO:0000256" key="1">
    <source>
        <dbReference type="ARBA" id="ARBA00004141"/>
    </source>
</evidence>
<dbReference type="Pfam" id="PF20684">
    <property type="entry name" value="Fung_rhodopsin"/>
    <property type="match status" value="1"/>
</dbReference>
<organism evidence="9 10">
    <name type="scientific">Diaporthe vaccinii</name>
    <dbReference type="NCBI Taxonomy" id="105482"/>
    <lineage>
        <taxon>Eukaryota</taxon>
        <taxon>Fungi</taxon>
        <taxon>Dikarya</taxon>
        <taxon>Ascomycota</taxon>
        <taxon>Pezizomycotina</taxon>
        <taxon>Sordariomycetes</taxon>
        <taxon>Sordariomycetidae</taxon>
        <taxon>Diaporthales</taxon>
        <taxon>Diaporthaceae</taxon>
        <taxon>Diaporthe</taxon>
        <taxon>Diaporthe eres species complex</taxon>
    </lineage>
</organism>
<feature type="transmembrane region" description="Helical" evidence="7">
    <location>
        <begin position="20"/>
        <end position="47"/>
    </location>
</feature>
<comment type="subcellular location">
    <subcellularLocation>
        <location evidence="1">Membrane</location>
        <topology evidence="1">Multi-pass membrane protein</topology>
    </subcellularLocation>
</comment>
<evidence type="ECO:0000256" key="3">
    <source>
        <dbReference type="ARBA" id="ARBA00022989"/>
    </source>
</evidence>
<comment type="similarity">
    <text evidence="5">Belongs to the SAT4 family.</text>
</comment>
<protein>
    <recommendedName>
        <fullName evidence="8">Rhodopsin domain-containing protein</fullName>
    </recommendedName>
</protein>
<sequence length="400" mass="44903">MAPTQHDLPPNAAMGEDDTPVVVVTVLMTLIATIFIGLRLYGCLLILRRRLYLEEWLSVVNQIDLWLTAALVINLYKKTAAGRRWATLSDSERTKALFWHNILTAPSVLGLGLPKLTVVSLLTRVFKPRQLHQTILWVSAILCVVNFVVVIFLAWLPCRPISAAWDVSITAKRCLDSWIYVKFCYYATTFSAALDLYFALYPAFVFHKLGWNIRKKSVLSGVMGLGIFATAVAVYKITTLKVLTFTDDFTYHVSTAIIPTVVEANTIMIAACISTLHPVYELVCQKFRRRTPDEDGVGTAHRHGNQADTPSSAKRGFWSMLLERELWTESTIVTRLSQSLSQRRPVHASEHDEMTAIPIRTLEDAQDNQAAHEGLTRETRGDKPLVKLYHSGLAPYSGRS</sequence>
<feature type="transmembrane region" description="Helical" evidence="7">
    <location>
        <begin position="134"/>
        <end position="156"/>
    </location>
</feature>
<dbReference type="PANTHER" id="PTHR33048">
    <property type="entry name" value="PTH11-LIKE INTEGRAL MEMBRANE PROTEIN (AFU_ORTHOLOGUE AFUA_5G11245)"/>
    <property type="match status" value="1"/>
</dbReference>
<feature type="region of interest" description="Disordered" evidence="6">
    <location>
        <begin position="363"/>
        <end position="383"/>
    </location>
</feature>
<dbReference type="PANTHER" id="PTHR33048:SF155">
    <property type="entry name" value="INTEGRAL MEMBRANE PROTEIN"/>
    <property type="match status" value="1"/>
</dbReference>